<dbReference type="NCBIfam" id="TIGR00360">
    <property type="entry name" value="ComEC_N-term"/>
    <property type="match status" value="1"/>
</dbReference>
<feature type="transmembrane region" description="Helical" evidence="6">
    <location>
        <begin position="60"/>
        <end position="78"/>
    </location>
</feature>
<feature type="transmembrane region" description="Helical" evidence="6">
    <location>
        <begin position="338"/>
        <end position="355"/>
    </location>
</feature>
<feature type="transmembrane region" description="Helical" evidence="6">
    <location>
        <begin position="385"/>
        <end position="404"/>
    </location>
</feature>
<reference evidence="9 10" key="1">
    <citation type="submission" date="2023-10" db="EMBL/GenBank/DDBJ databases">
        <title>Complete genome sequence of a Sphingomonadaceae bacterium.</title>
        <authorList>
            <person name="Yan C."/>
        </authorList>
    </citation>
    <scope>NUCLEOTIDE SEQUENCE [LARGE SCALE GENOMIC DNA]</scope>
    <source>
        <strain evidence="9 10">SCSIO 66989</strain>
    </source>
</reference>
<feature type="transmembrane region" description="Helical" evidence="6">
    <location>
        <begin position="90"/>
        <end position="107"/>
    </location>
</feature>
<evidence type="ECO:0000256" key="2">
    <source>
        <dbReference type="ARBA" id="ARBA00022475"/>
    </source>
</evidence>
<feature type="domain" description="ComEC/Rec2-related protein" evidence="7">
    <location>
        <begin position="255"/>
        <end position="540"/>
    </location>
</feature>
<feature type="transmembrane region" description="Helical" evidence="6">
    <location>
        <begin position="544"/>
        <end position="560"/>
    </location>
</feature>
<keyword evidence="3 6" id="KW-0812">Transmembrane</keyword>
<feature type="transmembrane region" description="Helical" evidence="6">
    <location>
        <begin position="36"/>
        <end position="54"/>
    </location>
</feature>
<feature type="transmembrane region" description="Helical" evidence="6">
    <location>
        <begin position="451"/>
        <end position="473"/>
    </location>
</feature>
<evidence type="ECO:0000313" key="10">
    <source>
        <dbReference type="Proteomes" id="UP001302429"/>
    </source>
</evidence>
<keyword evidence="2" id="KW-1003">Cell membrane</keyword>
<dbReference type="RefSeq" id="WP_317080172.1">
    <property type="nucleotide sequence ID" value="NZ_CP136594.1"/>
</dbReference>
<feature type="transmembrane region" description="Helical" evidence="6">
    <location>
        <begin position="485"/>
        <end position="507"/>
    </location>
</feature>
<feature type="transmembrane region" description="Helical" evidence="6">
    <location>
        <begin position="362"/>
        <end position="379"/>
    </location>
</feature>
<evidence type="ECO:0000256" key="5">
    <source>
        <dbReference type="ARBA" id="ARBA00023136"/>
    </source>
</evidence>
<dbReference type="Proteomes" id="UP001302429">
    <property type="component" value="Chromosome"/>
</dbReference>
<evidence type="ECO:0000259" key="7">
    <source>
        <dbReference type="Pfam" id="PF03772"/>
    </source>
</evidence>
<dbReference type="GO" id="GO:0005886">
    <property type="term" value="C:plasma membrane"/>
    <property type="evidence" value="ECO:0007669"/>
    <property type="project" value="UniProtKB-SubCell"/>
</dbReference>
<evidence type="ECO:0000256" key="6">
    <source>
        <dbReference type="SAM" id="Phobius"/>
    </source>
</evidence>
<feature type="domain" description="DUF4131" evidence="8">
    <location>
        <begin position="61"/>
        <end position="214"/>
    </location>
</feature>
<feature type="transmembrane region" description="Helical" evidence="6">
    <location>
        <begin position="279"/>
        <end position="302"/>
    </location>
</feature>
<name>A0AA97F5Z9_9SPHN</name>
<dbReference type="Pfam" id="PF03772">
    <property type="entry name" value="Competence"/>
    <property type="match status" value="1"/>
</dbReference>
<keyword evidence="10" id="KW-1185">Reference proteome</keyword>
<evidence type="ECO:0000259" key="8">
    <source>
        <dbReference type="Pfam" id="PF13567"/>
    </source>
</evidence>
<evidence type="ECO:0000256" key="3">
    <source>
        <dbReference type="ARBA" id="ARBA00022692"/>
    </source>
</evidence>
<dbReference type="Pfam" id="PF13567">
    <property type="entry name" value="DUF4131"/>
    <property type="match status" value="1"/>
</dbReference>
<sequence>MAIAIRQFPIWADLAHRWRTLRPALLAWAKEDAKQWPLVIPLAFATGIGAWFALPVREQWLGLIIGAVLAGMTLWMLATRWPIAARSLRWCGAGLLIVAAGTLTIWTKSELISEPSLASPWIGTMEGEVVQREILAARGMERYVVKIAQPEGLPSKVRINVPFRLVEDKTTTVFTGDRIRLKVRLMPPGEPALPGGYDFARRAWFAGLGATGSALTAPDVLESSGQGGIASLRSRLSQHIQRQIPGSEGAIAATLATGDRGGISEADAEAMRRSGLAHLLAISGLHVSALIGAVFLLVLKLLALSPTLALRWRLPVVAAFAGALAGIAYTVFTGGAVPTIRACIAALLILLALVLGRDPFSLRLIGFAALVILLIWPETLVGPSFQLSFAAVVAIIALYDAPLMRRWSAERDEKQFGLVQRIGRFALLLFLTGLVIEITLMPIALYHFHKAGIYGALANIVAIPLTTFVIMPLEAMAMLADSIGLGAPFWWLCGKAIGLLLSLAHFVSESPGAIIRFPAISISTYLLAIVAGLILFLLRSPLRLLGLVPAAVAVILMLATPRPDLLIANDGRQIAVRSKTSGSGDFVLLKPDSESFTTDMMREQGAFEDEPVGLDQWPEAQCSREFCSFVLTRSDRDWVVLVSRKNEYVPKRALAAACARSHIVIAGRFLPGSCRPRWRKLDRRYLRQSGGVAIYLDDTRIDQVADSRSDHGWSYDR</sequence>
<keyword evidence="5 6" id="KW-0472">Membrane</keyword>
<keyword evidence="4 6" id="KW-1133">Transmembrane helix</keyword>
<dbReference type="KEGG" id="acoa:RB602_08705"/>
<comment type="subcellular location">
    <subcellularLocation>
        <location evidence="1">Cell membrane</location>
        <topology evidence="1">Multi-pass membrane protein</topology>
    </subcellularLocation>
</comment>
<gene>
    <name evidence="9" type="ORF">RB602_08705</name>
</gene>
<dbReference type="EMBL" id="CP136594">
    <property type="protein sequence ID" value="WOE73943.1"/>
    <property type="molecule type" value="Genomic_DNA"/>
</dbReference>
<protein>
    <submittedName>
        <fullName evidence="9">ComEC/Rec2 family competence protein</fullName>
    </submittedName>
</protein>
<feature type="transmembrane region" description="Helical" evidence="6">
    <location>
        <begin position="314"/>
        <end position="332"/>
    </location>
</feature>
<proteinExistence type="predicted"/>
<accession>A0AA97F5Z9</accession>
<feature type="transmembrane region" description="Helical" evidence="6">
    <location>
        <begin position="425"/>
        <end position="445"/>
    </location>
</feature>
<dbReference type="InterPro" id="IPR025405">
    <property type="entry name" value="DUF4131"/>
</dbReference>
<evidence type="ECO:0000313" key="9">
    <source>
        <dbReference type="EMBL" id="WOE73943.1"/>
    </source>
</evidence>
<dbReference type="InterPro" id="IPR052159">
    <property type="entry name" value="Competence_DNA_uptake"/>
</dbReference>
<organism evidence="9 10">
    <name type="scientific">Alterisphingorhabdus coralli</name>
    <dbReference type="NCBI Taxonomy" id="3071408"/>
    <lineage>
        <taxon>Bacteria</taxon>
        <taxon>Pseudomonadati</taxon>
        <taxon>Pseudomonadota</taxon>
        <taxon>Alphaproteobacteria</taxon>
        <taxon>Sphingomonadales</taxon>
        <taxon>Sphingomonadaceae</taxon>
        <taxon>Alterisphingorhabdus (ex Yan et al. 2024)</taxon>
    </lineage>
</organism>
<evidence type="ECO:0000256" key="1">
    <source>
        <dbReference type="ARBA" id="ARBA00004651"/>
    </source>
</evidence>
<dbReference type="PANTHER" id="PTHR30619:SF1">
    <property type="entry name" value="RECOMBINATION PROTEIN 2"/>
    <property type="match status" value="1"/>
</dbReference>
<dbReference type="InterPro" id="IPR004477">
    <property type="entry name" value="ComEC_N"/>
</dbReference>
<feature type="transmembrane region" description="Helical" evidence="6">
    <location>
        <begin position="513"/>
        <end position="537"/>
    </location>
</feature>
<evidence type="ECO:0000256" key="4">
    <source>
        <dbReference type="ARBA" id="ARBA00022989"/>
    </source>
</evidence>
<dbReference type="PANTHER" id="PTHR30619">
    <property type="entry name" value="DNA INTERNALIZATION/COMPETENCE PROTEIN COMEC/REC2"/>
    <property type="match status" value="1"/>
</dbReference>
<dbReference type="AlphaFoldDB" id="A0AA97F5Z9"/>